<comment type="similarity">
    <text evidence="3">Belongs to the WD repeat fritz family.</text>
</comment>
<dbReference type="InterPro" id="IPR036322">
    <property type="entry name" value="WD40_repeat_dom_sf"/>
</dbReference>
<dbReference type="PANTHER" id="PTHR13667:SF5">
    <property type="entry name" value="WD REPEAT-CONTAINING AND PLANAR CELL POLARITY EFFECTOR PROTEIN FRITZ HOMOLOG"/>
    <property type="match status" value="1"/>
</dbReference>
<evidence type="ECO:0000256" key="12">
    <source>
        <dbReference type="ARBA" id="ARBA00023273"/>
    </source>
</evidence>
<dbReference type="GO" id="GO:0044782">
    <property type="term" value="P:cilium organization"/>
    <property type="evidence" value="ECO:0007669"/>
    <property type="project" value="TreeGrafter"/>
</dbReference>
<dbReference type="OrthoDB" id="10013020at2759"/>
<dbReference type="InterPro" id="IPR024511">
    <property type="entry name" value="Frtz"/>
</dbReference>
<dbReference type="SUPFAM" id="SSF50978">
    <property type="entry name" value="WD40 repeat-like"/>
    <property type="match status" value="1"/>
</dbReference>
<dbReference type="EMBL" id="AFYH01020263">
    <property type="status" value="NOT_ANNOTATED_CDS"/>
    <property type="molecule type" value="Genomic_DNA"/>
</dbReference>
<dbReference type="STRING" id="7897.ENSLACP00000022831"/>
<accession>M3XJC5</accession>
<dbReference type="EMBL" id="AFYH01020262">
    <property type="status" value="NOT_ANNOTATED_CDS"/>
    <property type="molecule type" value="Genomic_DNA"/>
</dbReference>
<evidence type="ECO:0000313" key="15">
    <source>
        <dbReference type="Ensembl" id="ENSLACP00000022831.1"/>
    </source>
</evidence>
<evidence type="ECO:0000256" key="11">
    <source>
        <dbReference type="ARBA" id="ARBA00023212"/>
    </source>
</evidence>
<name>M3XJC5_LATCH</name>
<dbReference type="EMBL" id="AFYH01020264">
    <property type="status" value="NOT_ANNOTATED_CDS"/>
    <property type="molecule type" value="Genomic_DNA"/>
</dbReference>
<dbReference type="EMBL" id="AFYH01020268">
    <property type="status" value="NOT_ANNOTATED_CDS"/>
    <property type="molecule type" value="Genomic_DNA"/>
</dbReference>
<dbReference type="GO" id="GO:0007399">
    <property type="term" value="P:nervous system development"/>
    <property type="evidence" value="ECO:0007669"/>
    <property type="project" value="TreeGrafter"/>
</dbReference>
<dbReference type="EMBL" id="AFYH01020266">
    <property type="status" value="NOT_ANNOTATED_CDS"/>
    <property type="molecule type" value="Genomic_DNA"/>
</dbReference>
<keyword evidence="9" id="KW-0969">Cilium</keyword>
<evidence type="ECO:0000256" key="4">
    <source>
        <dbReference type="ARBA" id="ARBA00022475"/>
    </source>
</evidence>
<keyword evidence="16" id="KW-1185">Reference proteome</keyword>
<gene>
    <name evidence="15" type="primary">WDPCP</name>
</gene>
<dbReference type="eggNOG" id="ENOG502QR8Y">
    <property type="taxonomic scope" value="Eukaryota"/>
</dbReference>
<reference evidence="15" key="3">
    <citation type="submission" date="2025-09" db="UniProtKB">
        <authorList>
            <consortium name="Ensembl"/>
        </authorList>
    </citation>
    <scope>IDENTIFICATION</scope>
</reference>
<keyword evidence="10" id="KW-0472">Membrane</keyword>
<dbReference type="FunCoup" id="M3XJC5">
    <property type="interactions" value="258"/>
</dbReference>
<evidence type="ECO:0000256" key="7">
    <source>
        <dbReference type="ARBA" id="ARBA00022737"/>
    </source>
</evidence>
<reference evidence="16" key="1">
    <citation type="submission" date="2011-08" db="EMBL/GenBank/DDBJ databases">
        <title>The draft genome of Latimeria chalumnae.</title>
        <authorList>
            <person name="Di Palma F."/>
            <person name="Alfoldi J."/>
            <person name="Johnson J."/>
            <person name="Berlin A."/>
            <person name="Gnerre S."/>
            <person name="Jaffe D."/>
            <person name="MacCallum I."/>
            <person name="Young S."/>
            <person name="Walker B.J."/>
            <person name="Lander E."/>
            <person name="Lindblad-Toh K."/>
        </authorList>
    </citation>
    <scope>NUCLEOTIDE SEQUENCE [LARGE SCALE GENOMIC DNA]</scope>
    <source>
        <strain evidence="16">Wild caught</strain>
    </source>
</reference>
<feature type="region of interest" description="Disordered" evidence="13">
    <location>
        <begin position="631"/>
        <end position="665"/>
    </location>
</feature>
<dbReference type="EMBL" id="AFYH01020265">
    <property type="status" value="NOT_ANNOTATED_CDS"/>
    <property type="molecule type" value="Genomic_DNA"/>
</dbReference>
<dbReference type="EMBL" id="AFYH01020261">
    <property type="status" value="NOT_ANNOTATED_CDS"/>
    <property type="molecule type" value="Genomic_DNA"/>
</dbReference>
<dbReference type="KEGG" id="lcm:102361932"/>
<dbReference type="OMA" id="NSMNWNT"/>
<feature type="chain" id="PRO_5004043783" evidence="14">
    <location>
        <begin position="17"/>
        <end position="727"/>
    </location>
</feature>
<feature type="signal peptide" evidence="14">
    <location>
        <begin position="1"/>
        <end position="16"/>
    </location>
</feature>
<dbReference type="AlphaFoldDB" id="M3XJC5"/>
<evidence type="ECO:0000256" key="14">
    <source>
        <dbReference type="SAM" id="SignalP"/>
    </source>
</evidence>
<dbReference type="GO" id="GO:0045184">
    <property type="term" value="P:establishment of protein localization"/>
    <property type="evidence" value="ECO:0007669"/>
    <property type="project" value="TreeGrafter"/>
</dbReference>
<evidence type="ECO:0000256" key="10">
    <source>
        <dbReference type="ARBA" id="ARBA00023136"/>
    </source>
</evidence>
<evidence type="ECO:0000256" key="3">
    <source>
        <dbReference type="ARBA" id="ARBA00006059"/>
    </source>
</evidence>
<keyword evidence="12" id="KW-0966">Cell projection</keyword>
<keyword evidence="14" id="KW-0732">Signal</keyword>
<dbReference type="EMBL" id="AFYH01020259">
    <property type="status" value="NOT_ANNOTATED_CDS"/>
    <property type="molecule type" value="Genomic_DNA"/>
</dbReference>
<evidence type="ECO:0000256" key="13">
    <source>
        <dbReference type="SAM" id="MobiDB-lite"/>
    </source>
</evidence>
<evidence type="ECO:0000256" key="6">
    <source>
        <dbReference type="ARBA" id="ARBA00022574"/>
    </source>
</evidence>
<evidence type="ECO:0000256" key="5">
    <source>
        <dbReference type="ARBA" id="ARBA00022490"/>
    </source>
</evidence>
<keyword evidence="4" id="KW-1003">Cell membrane</keyword>
<evidence type="ECO:0000256" key="8">
    <source>
        <dbReference type="ARBA" id="ARBA00022794"/>
    </source>
</evidence>
<feature type="compositionally biased region" description="Polar residues" evidence="13">
    <location>
        <begin position="638"/>
        <end position="658"/>
    </location>
</feature>
<dbReference type="PANTHER" id="PTHR13667">
    <property type="entry name" value="HOMOLOC-13"/>
    <property type="match status" value="1"/>
</dbReference>
<organism evidence="15 16">
    <name type="scientific">Latimeria chalumnae</name>
    <name type="common">Coelacanth</name>
    <dbReference type="NCBI Taxonomy" id="7897"/>
    <lineage>
        <taxon>Eukaryota</taxon>
        <taxon>Metazoa</taxon>
        <taxon>Chordata</taxon>
        <taxon>Craniata</taxon>
        <taxon>Vertebrata</taxon>
        <taxon>Euteleostomi</taxon>
        <taxon>Coelacanthiformes</taxon>
        <taxon>Coelacanthidae</taxon>
        <taxon>Latimeria</taxon>
    </lineage>
</organism>
<reference evidence="15" key="2">
    <citation type="submission" date="2025-08" db="UniProtKB">
        <authorList>
            <consortium name="Ensembl"/>
        </authorList>
    </citation>
    <scope>IDENTIFICATION</scope>
</reference>
<dbReference type="Proteomes" id="UP000008672">
    <property type="component" value="Unassembled WGS sequence"/>
</dbReference>
<keyword evidence="7" id="KW-0677">Repeat</keyword>
<dbReference type="GO" id="GO:0097541">
    <property type="term" value="C:axonemal basal plate"/>
    <property type="evidence" value="ECO:0007669"/>
    <property type="project" value="TreeGrafter"/>
</dbReference>
<protein>
    <submittedName>
        <fullName evidence="15">WD repeat containing planar cell polarity effector</fullName>
    </submittedName>
</protein>
<evidence type="ECO:0000256" key="9">
    <source>
        <dbReference type="ARBA" id="ARBA00023069"/>
    </source>
</evidence>
<dbReference type="Ensembl" id="ENSLACT00000025177.1">
    <property type="protein sequence ID" value="ENSLACP00000022831.1"/>
    <property type="gene ID" value="ENSLACG00000016832.2"/>
</dbReference>
<evidence type="ECO:0000256" key="2">
    <source>
        <dbReference type="ARBA" id="ARBA00004430"/>
    </source>
</evidence>
<sequence length="727" mass="82371">MSFCLTELHLWSLTNTLHVGDADIGVYQYYKGDPELRADFCYHEEKQQLAESRGYPWFLKNRRPEKLRDTLKELEELLQSNRCVLSKWKNKYLCQLLFGSGVLVLLSLSGPQLEKVVIDRTLMGKLISDTISDAILADSFMILAFLEKNKLCFIQFTKKQGSPDIRQRVEKLSALDLKISYVDVPGPTNKRIIRRLNINSIQDIAICWWSTPNDDAWPWSPISSERDRTNMVLLGCANGRLEVLSYIRTEWDLLDASFSINQPYQVHTVERSINANKEPMADSCIYECARNKIQRVAVTSIPLRSKAISCSRSIAEDRLVLGCEDSSVILYEAHRRVTLLSQAELLPVLIEWHTDGAIFIVGSSQGEIQCFDMALSPIKMQLLAEDNQPKVTLQFSQHFDVSSSLSHIQWTTPWVVPQNSDGMDIYDLLFLRFDKGPVGVLRFKIGAITRGKLGPTEFICQYIRYGQIDEAIRVLSGMNWNTMGPQCYMCMSAIVDQLLRQRLTPEKEAQLEACLGTFYAPTRPLSETTVLEYRDPISRYARRFFHHLLRYQRFEKAFLLAVDIGAHDLFMDIHYLAVDKGELALAEVAKKKANEIDAESITSGTELLGSLDGEDSFSGAYADPSHNSYEADRYKSSFPPSRSSDNCSHFSKPASQNASHDRLPSRRLAADTGSELGINVYAAALMDDPLAWTQAGKSDRLISKRTAKRIVNKRSPWPKGLSRSGRK</sequence>
<keyword evidence="5" id="KW-0963">Cytoplasm</keyword>
<dbReference type="InParanoid" id="M3XJC5"/>
<dbReference type="EMBL" id="AFYH01020260">
    <property type="status" value="NOT_ANNOTATED_CDS"/>
    <property type="molecule type" value="Genomic_DNA"/>
</dbReference>
<keyword evidence="6" id="KW-0853">WD repeat</keyword>
<proteinExistence type="inferred from homology"/>
<dbReference type="Pfam" id="PF11768">
    <property type="entry name" value="Frtz"/>
    <property type="match status" value="1"/>
</dbReference>
<evidence type="ECO:0000313" key="16">
    <source>
        <dbReference type="Proteomes" id="UP000008672"/>
    </source>
</evidence>
<keyword evidence="8" id="KW-0970">Cilium biogenesis/degradation</keyword>
<dbReference type="GeneTree" id="ENSGT00390000016551"/>
<dbReference type="GO" id="GO:0005886">
    <property type="term" value="C:plasma membrane"/>
    <property type="evidence" value="ECO:0007669"/>
    <property type="project" value="UniProtKB-SubCell"/>
</dbReference>
<comment type="subcellular location">
    <subcellularLocation>
        <location evidence="1">Cell membrane</location>
    </subcellularLocation>
    <subcellularLocation>
        <location evidence="2">Cytoplasm</location>
        <location evidence="2">Cytoskeleton</location>
        <location evidence="2">Cilium axoneme</location>
    </subcellularLocation>
</comment>
<keyword evidence="11" id="KW-0206">Cytoskeleton</keyword>
<dbReference type="EMBL" id="AFYH01020267">
    <property type="status" value="NOT_ANNOTATED_CDS"/>
    <property type="molecule type" value="Genomic_DNA"/>
</dbReference>
<evidence type="ECO:0000256" key="1">
    <source>
        <dbReference type="ARBA" id="ARBA00004236"/>
    </source>
</evidence>